<sequence>MSISDDAALPRGESLVFGQSLKPSSLVGLSFKNGLLNIVTLTLYRFWAKTEVRRRIWKGVTLNGEAFEYTGRGKELFLGFLLALLLVVLPLLIVVFTAQFLAPKLAVLIILPVYLLLFYLMGFGRFTAFRYLASRTSWRGVRFALKGSPWRYAWSYIGNMLLIVISLGWFAPAAERRLAAPLWDGLRFGDREFHFDIDQARKVGLYGPFTLFWVSGVVLYSVFIGVMVGRMATMMPQTATEPSLAFIGFVYAGLFVWVVIMTILSAPYQAAVLRTLAAGTSLEAARFSFKVGWVELAGLMLTNLLLVIFTLGFLTPVMEARTARFLIRRLRSEGVADLAAARQAEQGPRTGEGLADAFGMATV</sequence>
<name>A0A941D5F6_9CAUL</name>
<feature type="transmembrane region" description="Helical" evidence="1">
    <location>
        <begin position="296"/>
        <end position="318"/>
    </location>
</feature>
<comment type="caution">
    <text evidence="2">The sequence shown here is derived from an EMBL/GenBank/DDBJ whole genome shotgun (WGS) entry which is preliminary data.</text>
</comment>
<dbReference type="AlphaFoldDB" id="A0A941D5F6"/>
<feature type="transmembrane region" description="Helical" evidence="1">
    <location>
        <begin position="244"/>
        <end position="266"/>
    </location>
</feature>
<keyword evidence="3" id="KW-1185">Reference proteome</keyword>
<feature type="transmembrane region" description="Helical" evidence="1">
    <location>
        <begin position="211"/>
        <end position="232"/>
    </location>
</feature>
<reference evidence="2" key="1">
    <citation type="submission" date="2021-04" db="EMBL/GenBank/DDBJ databases">
        <title>Draft genome assembly of strain Phenylobacterium sp. 20VBR1 using MiniION and Illumina platforms.</title>
        <authorList>
            <person name="Thomas F.A."/>
            <person name="Krishnan K.P."/>
            <person name="Sinha R.K."/>
        </authorList>
    </citation>
    <scope>NUCLEOTIDE SEQUENCE</scope>
    <source>
        <strain evidence="2">20VBR1</strain>
    </source>
</reference>
<keyword evidence="1" id="KW-0812">Transmembrane</keyword>
<organism evidence="2 3">
    <name type="scientific">Phenylobacterium glaciei</name>
    <dbReference type="NCBI Taxonomy" id="2803784"/>
    <lineage>
        <taxon>Bacteria</taxon>
        <taxon>Pseudomonadati</taxon>
        <taxon>Pseudomonadota</taxon>
        <taxon>Alphaproteobacteria</taxon>
        <taxon>Caulobacterales</taxon>
        <taxon>Caulobacteraceae</taxon>
        <taxon>Phenylobacterium</taxon>
    </lineage>
</organism>
<evidence type="ECO:0000313" key="2">
    <source>
        <dbReference type="EMBL" id="MBR7621118.1"/>
    </source>
</evidence>
<feature type="transmembrane region" description="Helical" evidence="1">
    <location>
        <begin position="26"/>
        <end position="47"/>
    </location>
</feature>
<dbReference type="EMBL" id="JAGSGD010000001">
    <property type="protein sequence ID" value="MBR7621118.1"/>
    <property type="molecule type" value="Genomic_DNA"/>
</dbReference>
<feature type="transmembrane region" description="Helical" evidence="1">
    <location>
        <begin position="76"/>
        <end position="101"/>
    </location>
</feature>
<gene>
    <name evidence="2" type="ORF">JKL49_17120</name>
</gene>
<evidence type="ECO:0000256" key="1">
    <source>
        <dbReference type="SAM" id="Phobius"/>
    </source>
</evidence>
<feature type="transmembrane region" description="Helical" evidence="1">
    <location>
        <begin position="153"/>
        <end position="171"/>
    </location>
</feature>
<dbReference type="RefSeq" id="WP_215342027.1">
    <property type="nucleotide sequence ID" value="NZ_JAGSGD010000001.1"/>
</dbReference>
<feature type="transmembrane region" description="Helical" evidence="1">
    <location>
        <begin position="107"/>
        <end position="132"/>
    </location>
</feature>
<dbReference type="Pfam" id="PF05987">
    <property type="entry name" value="DUF898"/>
    <property type="match status" value="1"/>
</dbReference>
<dbReference type="Proteomes" id="UP000622580">
    <property type="component" value="Unassembled WGS sequence"/>
</dbReference>
<keyword evidence="1" id="KW-0472">Membrane</keyword>
<evidence type="ECO:0000313" key="3">
    <source>
        <dbReference type="Proteomes" id="UP000622580"/>
    </source>
</evidence>
<keyword evidence="1" id="KW-1133">Transmembrane helix</keyword>
<accession>A0A941D5F6</accession>
<protein>
    <submittedName>
        <fullName evidence="2">DUF898 domain-containing protein</fullName>
    </submittedName>
</protein>
<proteinExistence type="predicted"/>
<dbReference type="InterPro" id="IPR010295">
    <property type="entry name" value="DUF898"/>
</dbReference>